<dbReference type="Proteomes" id="UP001066276">
    <property type="component" value="Chromosome 11"/>
</dbReference>
<comment type="caution">
    <text evidence="1">The sequence shown here is derived from an EMBL/GenBank/DDBJ whole genome shotgun (WGS) entry which is preliminary data.</text>
</comment>
<dbReference type="EMBL" id="JANPWB010000015">
    <property type="protein sequence ID" value="KAJ1093100.1"/>
    <property type="molecule type" value="Genomic_DNA"/>
</dbReference>
<evidence type="ECO:0000313" key="2">
    <source>
        <dbReference type="Proteomes" id="UP001066276"/>
    </source>
</evidence>
<gene>
    <name evidence="1" type="ORF">NDU88_006209</name>
</gene>
<evidence type="ECO:0000313" key="1">
    <source>
        <dbReference type="EMBL" id="KAJ1093100.1"/>
    </source>
</evidence>
<name>A0AAV7LRB0_PLEWA</name>
<keyword evidence="2" id="KW-1185">Reference proteome</keyword>
<protein>
    <submittedName>
        <fullName evidence="1">Uncharacterized protein</fullName>
    </submittedName>
</protein>
<dbReference type="AlphaFoldDB" id="A0AAV7LRB0"/>
<accession>A0AAV7LRB0</accession>
<organism evidence="1 2">
    <name type="scientific">Pleurodeles waltl</name>
    <name type="common">Iberian ribbed newt</name>
    <dbReference type="NCBI Taxonomy" id="8319"/>
    <lineage>
        <taxon>Eukaryota</taxon>
        <taxon>Metazoa</taxon>
        <taxon>Chordata</taxon>
        <taxon>Craniata</taxon>
        <taxon>Vertebrata</taxon>
        <taxon>Euteleostomi</taxon>
        <taxon>Amphibia</taxon>
        <taxon>Batrachia</taxon>
        <taxon>Caudata</taxon>
        <taxon>Salamandroidea</taxon>
        <taxon>Salamandridae</taxon>
        <taxon>Pleurodelinae</taxon>
        <taxon>Pleurodeles</taxon>
    </lineage>
</organism>
<proteinExistence type="predicted"/>
<reference evidence="1" key="1">
    <citation type="journal article" date="2022" name="bioRxiv">
        <title>Sequencing and chromosome-scale assembly of the giantPleurodeles waltlgenome.</title>
        <authorList>
            <person name="Brown T."/>
            <person name="Elewa A."/>
            <person name="Iarovenko S."/>
            <person name="Subramanian E."/>
            <person name="Araus A.J."/>
            <person name="Petzold A."/>
            <person name="Susuki M."/>
            <person name="Suzuki K.-i.T."/>
            <person name="Hayashi T."/>
            <person name="Toyoda A."/>
            <person name="Oliveira C."/>
            <person name="Osipova E."/>
            <person name="Leigh N.D."/>
            <person name="Simon A."/>
            <person name="Yun M.H."/>
        </authorList>
    </citation>
    <scope>NUCLEOTIDE SEQUENCE</scope>
    <source>
        <strain evidence="1">20211129_DDA</strain>
        <tissue evidence="1">Liver</tissue>
    </source>
</reference>
<sequence>MAAAATVRCSRIHVSPWCLQAFRLILVIPLDSTWENPPVVYVGLRVAGATALRPPLRGILRASMLPAGAPQSAERRHRQLLHGLPAKSQDHAYGANSAPFSAGIGSRNSRLRIRLHCQLGHSTPRSYNT</sequence>